<dbReference type="Proteomes" id="UP000276542">
    <property type="component" value="Unassembled WGS sequence"/>
</dbReference>
<accession>A0A3A5H4S6</accession>
<dbReference type="Gene3D" id="3.10.180.10">
    <property type="entry name" value="2,3-Dihydroxybiphenyl 1,2-Dioxygenase, domain 1"/>
    <property type="match status" value="1"/>
</dbReference>
<gene>
    <name evidence="1" type="ORF">D4739_00545</name>
</gene>
<reference evidence="2" key="1">
    <citation type="submission" date="2018-09" db="EMBL/GenBank/DDBJ databases">
        <authorList>
            <person name="Zhu H."/>
        </authorList>
    </citation>
    <scope>NUCLEOTIDE SEQUENCE [LARGE SCALE GENOMIC DNA]</scope>
    <source>
        <strain evidence="2">K1W22B-1</strain>
    </source>
</reference>
<protein>
    <submittedName>
        <fullName evidence="1">Glyoxalase</fullName>
    </submittedName>
</protein>
<dbReference type="InterPro" id="IPR029068">
    <property type="entry name" value="Glyas_Bleomycin-R_OHBP_Dase"/>
</dbReference>
<dbReference type="RefSeq" id="WP_120058707.1">
    <property type="nucleotide sequence ID" value="NZ_QYRP01000002.1"/>
</dbReference>
<dbReference type="Pfam" id="PF13669">
    <property type="entry name" value="Glyoxalase_4"/>
    <property type="match status" value="1"/>
</dbReference>
<dbReference type="SUPFAM" id="SSF54593">
    <property type="entry name" value="Glyoxalase/Bleomycin resistance protein/Dihydroxybiphenyl dioxygenase"/>
    <property type="match status" value="1"/>
</dbReference>
<keyword evidence="2" id="KW-1185">Reference proteome</keyword>
<dbReference type="AlphaFoldDB" id="A0A3A5H4S6"/>
<comment type="caution">
    <text evidence="1">The sequence shown here is derived from an EMBL/GenBank/DDBJ whole genome shotgun (WGS) entry which is preliminary data.</text>
</comment>
<sequence length="209" mass="22082">MITIDELQVADTPQAWEAAGFTVIDHTIQVGTVRIRLVGPDGGTGIVAWSLRGVRDDVTEVDGLATSASVDAPAEPGEHPLGATQVDHVVLMSPDLARTTAAIEALGAEARRVRDFEIAGTPMRQVFFRLGEVIVELVGDPASAGEGPATFWGITFTVADIDAAAALLGEQTGRVKDAVQRGRRITTLRHRDLGISVSTALMSPKPPKQ</sequence>
<proteinExistence type="predicted"/>
<dbReference type="OrthoDB" id="5181113at2"/>
<organism evidence="1 2">
    <name type="scientific">Nocardioides cavernaquae</name>
    <dbReference type="NCBI Taxonomy" id="2321396"/>
    <lineage>
        <taxon>Bacteria</taxon>
        <taxon>Bacillati</taxon>
        <taxon>Actinomycetota</taxon>
        <taxon>Actinomycetes</taxon>
        <taxon>Propionibacteriales</taxon>
        <taxon>Nocardioidaceae</taxon>
        <taxon>Nocardioides</taxon>
    </lineage>
</organism>
<evidence type="ECO:0000313" key="1">
    <source>
        <dbReference type="EMBL" id="RJS44878.1"/>
    </source>
</evidence>
<name>A0A3A5H4S6_9ACTN</name>
<evidence type="ECO:0000313" key="2">
    <source>
        <dbReference type="Proteomes" id="UP000276542"/>
    </source>
</evidence>
<dbReference type="EMBL" id="QYRP01000002">
    <property type="protein sequence ID" value="RJS44878.1"/>
    <property type="molecule type" value="Genomic_DNA"/>
</dbReference>